<evidence type="ECO:0000256" key="2">
    <source>
        <dbReference type="ARBA" id="ARBA00023002"/>
    </source>
</evidence>
<dbReference type="InterPro" id="IPR011032">
    <property type="entry name" value="GroES-like_sf"/>
</dbReference>
<dbReference type="SUPFAM" id="SSF50129">
    <property type="entry name" value="GroES-like"/>
    <property type="match status" value="1"/>
</dbReference>
<protein>
    <submittedName>
        <fullName evidence="5">GroES-like superfamily, alcohol dehydrogenase-like, trans-enoyl reductase</fullName>
    </submittedName>
</protein>
<dbReference type="Pfam" id="PF08240">
    <property type="entry name" value="ADH_N"/>
    <property type="match status" value="1"/>
</dbReference>
<evidence type="ECO:0000256" key="3">
    <source>
        <dbReference type="SAM" id="MobiDB-lite"/>
    </source>
</evidence>
<keyword evidence="6" id="KW-1185">Reference proteome</keyword>
<proteinExistence type="inferred from homology"/>
<feature type="region of interest" description="Disordered" evidence="3">
    <location>
        <begin position="146"/>
        <end position="168"/>
    </location>
</feature>
<sequence>MATHQNIAAWLPGVGKQVEIGPADIPDPGPGELLIKVQVVAAQPAEYKIQEGTLPYQLNFPTVIGLSFSGTIVKVGTEVSRFKPGDRVVTNNCGSLRNDARFGAYQKYALTKQEMTAKIGVASFETAVSLSSLCYPASALIQTLHLDKPSDHPNPQNNANPRSEPSSA</sequence>
<dbReference type="AlphaFoldDB" id="A0AAX4J482"/>
<dbReference type="Gene3D" id="3.90.180.10">
    <property type="entry name" value="Medium-chain alcohol dehydrogenases, catalytic domain"/>
    <property type="match status" value="1"/>
</dbReference>
<accession>A0AAX4J482</accession>
<dbReference type="Proteomes" id="UP001322277">
    <property type="component" value="Chromosome 11"/>
</dbReference>
<organism evidence="5 6">
    <name type="scientific">Colletotrichum destructivum</name>
    <dbReference type="NCBI Taxonomy" id="34406"/>
    <lineage>
        <taxon>Eukaryota</taxon>
        <taxon>Fungi</taxon>
        <taxon>Dikarya</taxon>
        <taxon>Ascomycota</taxon>
        <taxon>Pezizomycotina</taxon>
        <taxon>Sordariomycetes</taxon>
        <taxon>Hypocreomycetidae</taxon>
        <taxon>Glomerellales</taxon>
        <taxon>Glomerellaceae</taxon>
        <taxon>Colletotrichum</taxon>
        <taxon>Colletotrichum destructivum species complex</taxon>
    </lineage>
</organism>
<feature type="domain" description="Alcohol dehydrogenase-like N-terminal" evidence="4">
    <location>
        <begin position="29"/>
        <end position="119"/>
    </location>
</feature>
<evidence type="ECO:0000313" key="6">
    <source>
        <dbReference type="Proteomes" id="UP001322277"/>
    </source>
</evidence>
<evidence type="ECO:0000313" key="5">
    <source>
        <dbReference type="EMBL" id="WQF90192.1"/>
    </source>
</evidence>
<reference evidence="6" key="1">
    <citation type="journal article" date="2023" name="bioRxiv">
        <title>Complete genome of the Medicago anthracnose fungus, Colletotrichum destructivum, reveals a mini-chromosome-like region within a core chromosome.</title>
        <authorList>
            <person name="Lapalu N."/>
            <person name="Simon A."/>
            <person name="Lu A."/>
            <person name="Plaumann P.-L."/>
            <person name="Amselem J."/>
            <person name="Pigne S."/>
            <person name="Auger A."/>
            <person name="Koch C."/>
            <person name="Dallery J.-F."/>
            <person name="O'Connell R.J."/>
        </authorList>
    </citation>
    <scope>NUCLEOTIDE SEQUENCE [LARGE SCALE GENOMIC DNA]</scope>
    <source>
        <strain evidence="6">CBS 520.97</strain>
    </source>
</reference>
<comment type="similarity">
    <text evidence="1">Belongs to the zinc-containing alcohol dehydrogenase family.</text>
</comment>
<dbReference type="PANTHER" id="PTHR45348:SF2">
    <property type="entry name" value="ZINC-TYPE ALCOHOL DEHYDROGENASE-LIKE PROTEIN C2E1P3.01"/>
    <property type="match status" value="1"/>
</dbReference>
<dbReference type="RefSeq" id="XP_062787413.1">
    <property type="nucleotide sequence ID" value="XM_062931362.1"/>
</dbReference>
<dbReference type="InterPro" id="IPR013154">
    <property type="entry name" value="ADH-like_N"/>
</dbReference>
<feature type="compositionally biased region" description="Polar residues" evidence="3">
    <location>
        <begin position="153"/>
        <end position="168"/>
    </location>
</feature>
<dbReference type="GeneID" id="87951706"/>
<keyword evidence="2" id="KW-0560">Oxidoreductase</keyword>
<dbReference type="PANTHER" id="PTHR45348">
    <property type="entry name" value="HYPOTHETICAL OXIDOREDUCTASE (EUROFUNG)"/>
    <property type="match status" value="1"/>
</dbReference>
<dbReference type="InterPro" id="IPR047122">
    <property type="entry name" value="Trans-enoyl_RdTase-like"/>
</dbReference>
<dbReference type="EMBL" id="CP137315">
    <property type="protein sequence ID" value="WQF90192.1"/>
    <property type="molecule type" value="Genomic_DNA"/>
</dbReference>
<evidence type="ECO:0000259" key="4">
    <source>
        <dbReference type="Pfam" id="PF08240"/>
    </source>
</evidence>
<gene>
    <name evidence="5" type="ORF">CDEST_15206</name>
</gene>
<dbReference type="GO" id="GO:0016651">
    <property type="term" value="F:oxidoreductase activity, acting on NAD(P)H"/>
    <property type="evidence" value="ECO:0007669"/>
    <property type="project" value="InterPro"/>
</dbReference>
<name>A0AAX4J482_9PEZI</name>
<evidence type="ECO:0000256" key="1">
    <source>
        <dbReference type="ARBA" id="ARBA00008072"/>
    </source>
</evidence>
<dbReference type="KEGG" id="cdet:87951706"/>